<dbReference type="Gene3D" id="1.10.510.10">
    <property type="entry name" value="Transferase(Phosphotransferase) domain 1"/>
    <property type="match status" value="1"/>
</dbReference>
<dbReference type="PROSITE" id="PS50011">
    <property type="entry name" value="PROTEIN_KINASE_DOM"/>
    <property type="match status" value="1"/>
</dbReference>
<dbReference type="GO" id="GO:0004693">
    <property type="term" value="F:cyclin-dependent protein serine/threonine kinase activity"/>
    <property type="evidence" value="ECO:0007669"/>
    <property type="project" value="UniProtKB-EC"/>
</dbReference>
<keyword evidence="9" id="KW-1185">Reference proteome</keyword>
<feature type="region of interest" description="Disordered" evidence="6">
    <location>
        <begin position="58"/>
        <end position="78"/>
    </location>
</feature>
<reference evidence="8 9" key="1">
    <citation type="journal article" date="2015" name="Genome Announc.">
        <title>Draft Genome Sequence and Gene Annotation of the Entomopathogenic Fungus Verticillium hemipterigenum.</title>
        <authorList>
            <person name="Horn F."/>
            <person name="Habel A."/>
            <person name="Scharf D.H."/>
            <person name="Dworschak J."/>
            <person name="Brakhage A.A."/>
            <person name="Guthke R."/>
            <person name="Hertweck C."/>
            <person name="Linde J."/>
        </authorList>
    </citation>
    <scope>NUCLEOTIDE SEQUENCE [LARGE SCALE GENOMIC DNA]</scope>
</reference>
<dbReference type="HOGENOM" id="CLU_000288_181_6_1"/>
<evidence type="ECO:0000256" key="5">
    <source>
        <dbReference type="ARBA" id="ARBA00048367"/>
    </source>
</evidence>
<dbReference type="GO" id="GO:0005524">
    <property type="term" value="F:ATP binding"/>
    <property type="evidence" value="ECO:0007669"/>
    <property type="project" value="UniProtKB-KW"/>
</dbReference>
<dbReference type="AlphaFoldDB" id="A0A0A1TJG1"/>
<comment type="catalytic activity">
    <reaction evidence="5">
        <text>L-seryl-[protein] + ATP = O-phospho-L-seryl-[protein] + ADP + H(+)</text>
        <dbReference type="Rhea" id="RHEA:17989"/>
        <dbReference type="Rhea" id="RHEA-COMP:9863"/>
        <dbReference type="Rhea" id="RHEA-COMP:11604"/>
        <dbReference type="ChEBI" id="CHEBI:15378"/>
        <dbReference type="ChEBI" id="CHEBI:29999"/>
        <dbReference type="ChEBI" id="CHEBI:30616"/>
        <dbReference type="ChEBI" id="CHEBI:83421"/>
        <dbReference type="ChEBI" id="CHEBI:456216"/>
        <dbReference type="EC" id="2.7.11.22"/>
    </reaction>
</comment>
<sequence>MSEPIDWRTELSAVDRYATIQALQESLSNNSMSEAMSIEAAAYADSISREAYNAACKPQDTVPPSLHSEQTENEDPGVTIRGHANCRFISDGVTSEVYRTSENFALKVITSPNNMEPHNPQREIKVLNSLSHKTIIQLINTFRDEEQRLVLVFPFMPLTLATLLETGTPTKARTTTIFTDILNGLSYIHSIGIIHRDIKPSAILLKSADGPALLSDFGTAWHPEFSKSSEAPDNKILDIGTGPYRSPETLFVDKSYSTAVDMWSLGVMLAEAVTNPPKPPFESRPAHEDGNQLGLILSIFKTLGTPTPEIWPEAKNFRVSPFEMWNVFPSRTWTEILPTIDPEFRDIITKTVTYGGRATAADTLNHAPFSPK</sequence>
<dbReference type="Pfam" id="PF00069">
    <property type="entry name" value="Pkinase"/>
    <property type="match status" value="1"/>
</dbReference>
<organism evidence="8 9">
    <name type="scientific">[Torrubiella] hemipterigena</name>
    <dbReference type="NCBI Taxonomy" id="1531966"/>
    <lineage>
        <taxon>Eukaryota</taxon>
        <taxon>Fungi</taxon>
        <taxon>Dikarya</taxon>
        <taxon>Ascomycota</taxon>
        <taxon>Pezizomycotina</taxon>
        <taxon>Sordariomycetes</taxon>
        <taxon>Hypocreomycetidae</taxon>
        <taxon>Hypocreales</taxon>
        <taxon>Clavicipitaceae</taxon>
        <taxon>Clavicipitaceae incertae sedis</taxon>
        <taxon>'Torrubiella' clade</taxon>
    </lineage>
</organism>
<dbReference type="SUPFAM" id="SSF56112">
    <property type="entry name" value="Protein kinase-like (PK-like)"/>
    <property type="match status" value="1"/>
</dbReference>
<evidence type="ECO:0000256" key="4">
    <source>
        <dbReference type="ARBA" id="ARBA00047811"/>
    </source>
</evidence>
<evidence type="ECO:0000256" key="6">
    <source>
        <dbReference type="SAM" id="MobiDB-lite"/>
    </source>
</evidence>
<dbReference type="EMBL" id="CDHN01000003">
    <property type="protein sequence ID" value="CEJ89932.1"/>
    <property type="molecule type" value="Genomic_DNA"/>
</dbReference>
<dbReference type="InterPro" id="IPR000719">
    <property type="entry name" value="Prot_kinase_dom"/>
</dbReference>
<dbReference type="GO" id="GO:0010468">
    <property type="term" value="P:regulation of gene expression"/>
    <property type="evidence" value="ECO:0007669"/>
    <property type="project" value="TreeGrafter"/>
</dbReference>
<dbReference type="PANTHER" id="PTHR24056">
    <property type="entry name" value="CELL DIVISION PROTEIN KINASE"/>
    <property type="match status" value="1"/>
</dbReference>
<dbReference type="GO" id="GO:0000082">
    <property type="term" value="P:G1/S transition of mitotic cell cycle"/>
    <property type="evidence" value="ECO:0007669"/>
    <property type="project" value="TreeGrafter"/>
</dbReference>
<evidence type="ECO:0000313" key="9">
    <source>
        <dbReference type="Proteomes" id="UP000039046"/>
    </source>
</evidence>
<gene>
    <name evidence="8" type="ORF">VHEMI05746</name>
</gene>
<dbReference type="Proteomes" id="UP000039046">
    <property type="component" value="Unassembled WGS sequence"/>
</dbReference>
<feature type="domain" description="Protein kinase" evidence="7">
    <location>
        <begin position="83"/>
        <end position="369"/>
    </location>
</feature>
<evidence type="ECO:0000256" key="2">
    <source>
        <dbReference type="ARBA" id="ARBA00022741"/>
    </source>
</evidence>
<evidence type="ECO:0000313" key="8">
    <source>
        <dbReference type="EMBL" id="CEJ89932.1"/>
    </source>
</evidence>
<dbReference type="GO" id="GO:0005634">
    <property type="term" value="C:nucleus"/>
    <property type="evidence" value="ECO:0007669"/>
    <property type="project" value="TreeGrafter"/>
</dbReference>
<dbReference type="GO" id="GO:0000307">
    <property type="term" value="C:cyclin-dependent protein kinase holoenzyme complex"/>
    <property type="evidence" value="ECO:0007669"/>
    <property type="project" value="TreeGrafter"/>
</dbReference>
<dbReference type="STRING" id="1531966.A0A0A1TJG1"/>
<name>A0A0A1TJG1_9HYPO</name>
<comment type="catalytic activity">
    <reaction evidence="4">
        <text>L-threonyl-[protein] + ATP = O-phospho-L-threonyl-[protein] + ADP + H(+)</text>
        <dbReference type="Rhea" id="RHEA:46608"/>
        <dbReference type="Rhea" id="RHEA-COMP:11060"/>
        <dbReference type="Rhea" id="RHEA-COMP:11605"/>
        <dbReference type="ChEBI" id="CHEBI:15378"/>
        <dbReference type="ChEBI" id="CHEBI:30013"/>
        <dbReference type="ChEBI" id="CHEBI:30616"/>
        <dbReference type="ChEBI" id="CHEBI:61977"/>
        <dbReference type="ChEBI" id="CHEBI:456216"/>
        <dbReference type="EC" id="2.7.11.22"/>
    </reaction>
</comment>
<dbReference type="GO" id="GO:0030332">
    <property type="term" value="F:cyclin binding"/>
    <property type="evidence" value="ECO:0007669"/>
    <property type="project" value="TreeGrafter"/>
</dbReference>
<dbReference type="OrthoDB" id="413582at2759"/>
<dbReference type="EC" id="2.7.11.22" evidence="1"/>
<evidence type="ECO:0000256" key="3">
    <source>
        <dbReference type="ARBA" id="ARBA00022840"/>
    </source>
</evidence>
<dbReference type="GO" id="GO:0010389">
    <property type="term" value="P:regulation of G2/M transition of mitotic cell cycle"/>
    <property type="evidence" value="ECO:0007669"/>
    <property type="project" value="TreeGrafter"/>
</dbReference>
<accession>A0A0A1TJG1</accession>
<protein>
    <recommendedName>
        <fullName evidence="1">cyclin-dependent kinase</fullName>
        <ecNumber evidence="1">2.7.11.22</ecNumber>
    </recommendedName>
</protein>
<keyword evidence="3" id="KW-0067">ATP-binding</keyword>
<keyword evidence="2" id="KW-0547">Nucleotide-binding</keyword>
<dbReference type="GO" id="GO:0007165">
    <property type="term" value="P:signal transduction"/>
    <property type="evidence" value="ECO:0007669"/>
    <property type="project" value="TreeGrafter"/>
</dbReference>
<dbReference type="InterPro" id="IPR011009">
    <property type="entry name" value="Kinase-like_dom_sf"/>
</dbReference>
<dbReference type="Gene3D" id="3.30.200.20">
    <property type="entry name" value="Phosphorylase Kinase, domain 1"/>
    <property type="match status" value="1"/>
</dbReference>
<proteinExistence type="predicted"/>
<dbReference type="GO" id="GO:0005737">
    <property type="term" value="C:cytoplasm"/>
    <property type="evidence" value="ECO:0007669"/>
    <property type="project" value="TreeGrafter"/>
</dbReference>
<dbReference type="PANTHER" id="PTHR24056:SF576">
    <property type="entry name" value="SERINE_THREONINE-PROTEIN KINASE CSK1"/>
    <property type="match status" value="1"/>
</dbReference>
<evidence type="ECO:0000259" key="7">
    <source>
        <dbReference type="PROSITE" id="PS50011"/>
    </source>
</evidence>
<dbReference type="InterPro" id="IPR050108">
    <property type="entry name" value="CDK"/>
</dbReference>
<evidence type="ECO:0000256" key="1">
    <source>
        <dbReference type="ARBA" id="ARBA00012425"/>
    </source>
</evidence>